<sequence length="317" mass="36587">MLSIINAETFLRLKALFFHKILEFFLEKIYKILLVSVILFIYFHPSILNIQTHNQVESYGQSLLAFNSVQIVELPITELRMPIKHSLLTSELGDRIIKYIGRAKIVDKNLQVLQTRTKSSLDNLITYLLYALRVYANHNKYYQTTTFMESELREMILVVRYTLKSLADLNEISIELLDLTTYELTRYKREYNILLDSLWTKLGGNSRKVQDYEENLNLLKDLDERLRIALSHIGTTTRNLESFRLSLNELNKLVSVTGMPINIHIEIVKKGVGRLISEGGVGNVSLISTFMTSIELNWSDTSVPTFIHNLIKIILSA</sequence>
<keyword evidence="1" id="KW-0472">Membrane</keyword>
<accession>A0A8H3L634</accession>
<organism evidence="2 3">
    <name type="scientific">Rhizophagus clarus</name>
    <dbReference type="NCBI Taxonomy" id="94130"/>
    <lineage>
        <taxon>Eukaryota</taxon>
        <taxon>Fungi</taxon>
        <taxon>Fungi incertae sedis</taxon>
        <taxon>Mucoromycota</taxon>
        <taxon>Glomeromycotina</taxon>
        <taxon>Glomeromycetes</taxon>
        <taxon>Glomerales</taxon>
        <taxon>Glomeraceae</taxon>
        <taxon>Rhizophagus</taxon>
    </lineage>
</organism>
<evidence type="ECO:0000313" key="2">
    <source>
        <dbReference type="EMBL" id="GES81339.1"/>
    </source>
</evidence>
<protein>
    <submittedName>
        <fullName evidence="2">Uncharacterized protein</fullName>
    </submittedName>
</protein>
<proteinExistence type="predicted"/>
<comment type="caution">
    <text evidence="2">The sequence shown here is derived from an EMBL/GenBank/DDBJ whole genome shotgun (WGS) entry which is preliminary data.</text>
</comment>
<dbReference type="OrthoDB" id="4179406at2759"/>
<keyword evidence="1" id="KW-0812">Transmembrane</keyword>
<name>A0A8H3L634_9GLOM</name>
<evidence type="ECO:0000313" key="3">
    <source>
        <dbReference type="Proteomes" id="UP000615446"/>
    </source>
</evidence>
<dbReference type="Proteomes" id="UP000615446">
    <property type="component" value="Unassembled WGS sequence"/>
</dbReference>
<feature type="transmembrane region" description="Helical" evidence="1">
    <location>
        <begin position="21"/>
        <end position="43"/>
    </location>
</feature>
<dbReference type="AlphaFoldDB" id="A0A8H3L634"/>
<gene>
    <name evidence="2" type="ORF">RCL2_000858800</name>
</gene>
<reference evidence="2" key="1">
    <citation type="submission" date="2019-10" db="EMBL/GenBank/DDBJ databases">
        <title>Conservation and host-specific expression of non-tandemly repeated heterogenous ribosome RNA gene in arbuscular mycorrhizal fungi.</title>
        <authorList>
            <person name="Maeda T."/>
            <person name="Kobayashi Y."/>
            <person name="Nakagawa T."/>
            <person name="Ezawa T."/>
            <person name="Yamaguchi K."/>
            <person name="Bino T."/>
            <person name="Nishimoto Y."/>
            <person name="Shigenobu S."/>
            <person name="Kawaguchi M."/>
        </authorList>
    </citation>
    <scope>NUCLEOTIDE SEQUENCE</scope>
    <source>
        <strain evidence="2">HR1</strain>
    </source>
</reference>
<evidence type="ECO:0000256" key="1">
    <source>
        <dbReference type="SAM" id="Phobius"/>
    </source>
</evidence>
<dbReference type="EMBL" id="BLAL01000054">
    <property type="protein sequence ID" value="GES81339.1"/>
    <property type="molecule type" value="Genomic_DNA"/>
</dbReference>
<keyword evidence="1" id="KW-1133">Transmembrane helix</keyword>